<protein>
    <submittedName>
        <fullName evidence="2">Uncharacterized protein</fullName>
    </submittedName>
</protein>
<reference evidence="2" key="1">
    <citation type="journal article" date="2015" name="Nature">
        <title>Complex archaea that bridge the gap between prokaryotes and eukaryotes.</title>
        <authorList>
            <person name="Spang A."/>
            <person name="Saw J.H."/>
            <person name="Jorgensen S.L."/>
            <person name="Zaremba-Niedzwiedzka K."/>
            <person name="Martijn J."/>
            <person name="Lind A.E."/>
            <person name="van Eijk R."/>
            <person name="Schleper C."/>
            <person name="Guy L."/>
            <person name="Ettema T.J."/>
        </authorList>
    </citation>
    <scope>NUCLEOTIDE SEQUENCE</scope>
</reference>
<dbReference type="AlphaFoldDB" id="A0A0F8WLN4"/>
<comment type="caution">
    <text evidence="2">The sequence shown here is derived from an EMBL/GenBank/DDBJ whole genome shotgun (WGS) entry which is preliminary data.</text>
</comment>
<sequence>MQVKDTGLKKSVTLHGEHNQGTTPFTRDLVGSYLNDMSWHLEIAKPLTIDSMKFQGWSIQDEDSTVPSIHLTNKPTLDQSSKPFIGIDEIKWDTGGDNETLNRVYRVDSKSNHDITSTPVTGSGANAARKVFPGKFGTRTTTGHQFFLSAVLDTHNQYDDLRAGNQVNVTVKSKKADLSDYVKFLYGGVDILDITKPIPRGGGYSERIITCEANTMSLEFDDGVTTFATMYP</sequence>
<organism evidence="2">
    <name type="scientific">marine sediment metagenome</name>
    <dbReference type="NCBI Taxonomy" id="412755"/>
    <lineage>
        <taxon>unclassified sequences</taxon>
        <taxon>metagenomes</taxon>
        <taxon>ecological metagenomes</taxon>
    </lineage>
</organism>
<gene>
    <name evidence="2" type="ORF">LCGC14_3137890</name>
</gene>
<feature type="non-terminal residue" evidence="2">
    <location>
        <position position="1"/>
    </location>
</feature>
<evidence type="ECO:0000313" key="2">
    <source>
        <dbReference type="EMBL" id="KKK49155.1"/>
    </source>
</evidence>
<proteinExistence type="predicted"/>
<dbReference type="EMBL" id="LAZR01068696">
    <property type="protein sequence ID" value="KKK49155.1"/>
    <property type="molecule type" value="Genomic_DNA"/>
</dbReference>
<evidence type="ECO:0000256" key="1">
    <source>
        <dbReference type="SAM" id="MobiDB-lite"/>
    </source>
</evidence>
<accession>A0A0F8WLN4</accession>
<name>A0A0F8WLN4_9ZZZZ</name>
<feature type="region of interest" description="Disordered" evidence="1">
    <location>
        <begin position="1"/>
        <end position="21"/>
    </location>
</feature>